<keyword evidence="2" id="KW-0732">Signal</keyword>
<dbReference type="GO" id="GO:0030313">
    <property type="term" value="C:cell envelope"/>
    <property type="evidence" value="ECO:0007669"/>
    <property type="project" value="UniProtKB-SubCell"/>
</dbReference>
<dbReference type="InterPro" id="IPR038352">
    <property type="entry name" value="Imelysin_sf"/>
</dbReference>
<dbReference type="AlphaFoldDB" id="A0A2D0N4S7"/>
<comment type="subcellular location">
    <subcellularLocation>
        <location evidence="1">Cell envelope</location>
    </subcellularLocation>
</comment>
<dbReference type="EMBL" id="PDUD01000031">
    <property type="protein sequence ID" value="PHN03542.1"/>
    <property type="molecule type" value="Genomic_DNA"/>
</dbReference>
<protein>
    <recommendedName>
        <fullName evidence="3">Imelysin-like domain-containing protein</fullName>
    </recommendedName>
</protein>
<name>A0A2D0N4S7_FLAN2</name>
<evidence type="ECO:0000259" key="3">
    <source>
        <dbReference type="Pfam" id="PF09375"/>
    </source>
</evidence>
<reference evidence="4 5" key="1">
    <citation type="submission" date="2017-10" db="EMBL/GenBank/DDBJ databases">
        <title>The draft genome sequence of Lewinella nigricans NBRC 102662.</title>
        <authorList>
            <person name="Wang K."/>
        </authorList>
    </citation>
    <scope>NUCLEOTIDE SEQUENCE [LARGE SCALE GENOMIC DNA]</scope>
    <source>
        <strain evidence="4 5">NBRC 102662</strain>
    </source>
</reference>
<keyword evidence="5" id="KW-1185">Reference proteome</keyword>
<evidence type="ECO:0000313" key="5">
    <source>
        <dbReference type="Proteomes" id="UP000223913"/>
    </source>
</evidence>
<comment type="caution">
    <text evidence="4">The sequence shown here is derived from an EMBL/GenBank/DDBJ whole genome shotgun (WGS) entry which is preliminary data.</text>
</comment>
<dbReference type="InterPro" id="IPR034984">
    <property type="entry name" value="Imelysin-like_IPPA"/>
</dbReference>
<organism evidence="4 5">
    <name type="scientific">Flavilitoribacter nigricans (strain ATCC 23147 / DSM 23189 / NBRC 102662 / NCIMB 1420 / SS-2)</name>
    <name type="common">Lewinella nigricans</name>
    <dbReference type="NCBI Taxonomy" id="1122177"/>
    <lineage>
        <taxon>Bacteria</taxon>
        <taxon>Pseudomonadati</taxon>
        <taxon>Bacteroidota</taxon>
        <taxon>Saprospiria</taxon>
        <taxon>Saprospirales</taxon>
        <taxon>Lewinellaceae</taxon>
        <taxon>Flavilitoribacter</taxon>
    </lineage>
</organism>
<feature type="domain" description="Imelysin-like" evidence="3">
    <location>
        <begin position="47"/>
        <end position="344"/>
    </location>
</feature>
<gene>
    <name evidence="4" type="ORF">CRP01_26450</name>
</gene>
<dbReference type="Gene3D" id="1.20.1420.20">
    <property type="entry name" value="M75 peptidase, HXXE motif"/>
    <property type="match status" value="1"/>
</dbReference>
<sequence>MKRTLIYLPGLLLILTLAWACKKDDPGSERPDFDRAAMLENYAVNVIRPAYEELLAATNTLSGRWTEFVAAPDTDKLAALQDQWLSTAIAWQAANGFNFGPAGEEGLRKGLIEEIGTFPVNTDKIENFISAGDATLNNFDRDSRGILAIEYLLFGHSGNTQDVLQALEDDNRRIYLAALIDHLYGEVDRVATAWETYQTEFIANDGTDVGSGTSQLYNEFVRSYEAAKNFKVGLPAGKRAGQTQAEPQLVEAYYSGRSLDLLQAHLASIDRIYYGKGLNGGDGAGFHEYLQAVEGGPTLIASTEAQWAAVEQALAKVPATPAFSELAAQDDPAVDALHTEMQKQIRFFKSDMSSLLGIAITFNSGDGD</sequence>
<dbReference type="Proteomes" id="UP000223913">
    <property type="component" value="Unassembled WGS sequence"/>
</dbReference>
<dbReference type="RefSeq" id="WP_099153124.1">
    <property type="nucleotide sequence ID" value="NZ_PDUD01000031.1"/>
</dbReference>
<dbReference type="CDD" id="cd14659">
    <property type="entry name" value="Imelysin-like_IPPA"/>
    <property type="match status" value="1"/>
</dbReference>
<dbReference type="InterPro" id="IPR018976">
    <property type="entry name" value="Imelysin-like"/>
</dbReference>
<evidence type="ECO:0000313" key="4">
    <source>
        <dbReference type="EMBL" id="PHN03542.1"/>
    </source>
</evidence>
<accession>A0A2D0N4S7</accession>
<evidence type="ECO:0000256" key="2">
    <source>
        <dbReference type="ARBA" id="ARBA00022729"/>
    </source>
</evidence>
<proteinExistence type="predicted"/>
<dbReference type="OrthoDB" id="650514at2"/>
<evidence type="ECO:0000256" key="1">
    <source>
        <dbReference type="ARBA" id="ARBA00004196"/>
    </source>
</evidence>
<dbReference type="Pfam" id="PF09375">
    <property type="entry name" value="Peptidase_M75"/>
    <property type="match status" value="1"/>
</dbReference>